<organism evidence="1 2">
    <name type="scientific">Lipomyces kononenkoae</name>
    <name type="common">Yeast</name>
    <dbReference type="NCBI Taxonomy" id="34357"/>
    <lineage>
        <taxon>Eukaryota</taxon>
        <taxon>Fungi</taxon>
        <taxon>Dikarya</taxon>
        <taxon>Ascomycota</taxon>
        <taxon>Saccharomycotina</taxon>
        <taxon>Lipomycetes</taxon>
        <taxon>Lipomycetales</taxon>
        <taxon>Lipomycetaceae</taxon>
        <taxon>Lipomyces</taxon>
    </lineage>
</organism>
<comment type="caution">
    <text evidence="1">The sequence shown here is derived from an EMBL/GenBank/DDBJ whole genome shotgun (WGS) entry which is preliminary data.</text>
</comment>
<accession>A0ACC3SWB3</accession>
<reference evidence="2" key="1">
    <citation type="journal article" date="2024" name="Front. Bioeng. Biotechnol.">
        <title>Genome-scale model development and genomic sequencing of the oleaginous clade Lipomyces.</title>
        <authorList>
            <person name="Czajka J.J."/>
            <person name="Han Y."/>
            <person name="Kim J."/>
            <person name="Mondo S.J."/>
            <person name="Hofstad B.A."/>
            <person name="Robles A."/>
            <person name="Haridas S."/>
            <person name="Riley R."/>
            <person name="LaButti K."/>
            <person name="Pangilinan J."/>
            <person name="Andreopoulos W."/>
            <person name="Lipzen A."/>
            <person name="Yan J."/>
            <person name="Wang M."/>
            <person name="Ng V."/>
            <person name="Grigoriev I.V."/>
            <person name="Spatafora J.W."/>
            <person name="Magnuson J.K."/>
            <person name="Baker S.E."/>
            <person name="Pomraning K.R."/>
        </authorList>
    </citation>
    <scope>NUCLEOTIDE SEQUENCE [LARGE SCALE GENOMIC DNA]</scope>
    <source>
        <strain evidence="2">CBS 7786</strain>
    </source>
</reference>
<protein>
    <submittedName>
        <fullName evidence="1">Uncharacterized protein</fullName>
    </submittedName>
</protein>
<name>A0ACC3SWB3_LIPKO</name>
<proteinExistence type="predicted"/>
<evidence type="ECO:0000313" key="1">
    <source>
        <dbReference type="EMBL" id="KAK9235921.1"/>
    </source>
</evidence>
<gene>
    <name evidence="1" type="ORF">V1525DRAFT_347231</name>
</gene>
<keyword evidence="2" id="KW-1185">Reference proteome</keyword>
<evidence type="ECO:0000313" key="2">
    <source>
        <dbReference type="Proteomes" id="UP001433508"/>
    </source>
</evidence>
<dbReference type="EMBL" id="MU971400">
    <property type="protein sequence ID" value="KAK9235921.1"/>
    <property type="molecule type" value="Genomic_DNA"/>
</dbReference>
<sequence length="372" mass="39767">MAPRVAIVIYSLYGHISTLAEAVKVGVESAGGKATIFQVPETLSSEILTKMHAPPKKDYPIATNETLTSHDAFLFGIPTRYGTYPAQWKTFWDATGGIWASGGLIGKSAGMFVSTGTPQGGQETTVLNSLSVLVHHGITFVPAGYRAFAQMSNLTEIHGGSPWGAGTYAGPDGSRQPTELEKEIAEIQATLAEAEKIGVEKAGGQATIFQVPETLSPEILQKMHAPPKKDYPIATKETLTSHDAFLFGIPTRYGSFPAQWKTFWDATGSLWLSGALIGKTAGIFVSTATMQGGQETTALSSLSTLMHHGITFVPAGYRAWNLMSNLTEIHGGSAWGAGTYAAPDGSRQPTALEKEVAEIQGNSFYKYIEKLY</sequence>
<dbReference type="Proteomes" id="UP001433508">
    <property type="component" value="Unassembled WGS sequence"/>
</dbReference>